<evidence type="ECO:0000256" key="1">
    <source>
        <dbReference type="SAM" id="MobiDB-lite"/>
    </source>
</evidence>
<gene>
    <name evidence="3" type="ORF">AWB74_05415</name>
</gene>
<proteinExistence type="predicted"/>
<feature type="region of interest" description="Disordered" evidence="1">
    <location>
        <begin position="139"/>
        <end position="164"/>
    </location>
</feature>
<feature type="transmembrane region" description="Helical" evidence="2">
    <location>
        <begin position="106"/>
        <end position="129"/>
    </location>
</feature>
<reference evidence="3" key="1">
    <citation type="submission" date="2016-01" db="EMBL/GenBank/DDBJ databases">
        <authorList>
            <person name="Peeters C."/>
        </authorList>
    </citation>
    <scope>NUCLEOTIDE SEQUENCE [LARGE SCALE GENOMIC DNA]</scope>
    <source>
        <strain evidence="3">LMG 29317</strain>
    </source>
</reference>
<keyword evidence="2" id="KW-1133">Transmembrane helix</keyword>
<feature type="transmembrane region" description="Helical" evidence="2">
    <location>
        <begin position="12"/>
        <end position="29"/>
    </location>
</feature>
<dbReference type="Proteomes" id="UP000055019">
    <property type="component" value="Unassembled WGS sequence"/>
</dbReference>
<evidence type="ECO:0000256" key="2">
    <source>
        <dbReference type="SAM" id="Phobius"/>
    </source>
</evidence>
<accession>A0A158KCN5</accession>
<protein>
    <submittedName>
        <fullName evidence="3">Membrane protein</fullName>
    </submittedName>
</protein>
<keyword evidence="2" id="KW-0812">Transmembrane</keyword>
<comment type="caution">
    <text evidence="3">The sequence shown here is derived from an EMBL/GenBank/DDBJ whole genome shotgun (WGS) entry which is preliminary data.</text>
</comment>
<evidence type="ECO:0000313" key="3">
    <source>
        <dbReference type="EMBL" id="SAL78805.1"/>
    </source>
</evidence>
<name>A0A158KCN5_9BURK</name>
<keyword evidence="4" id="KW-1185">Reference proteome</keyword>
<organism evidence="3 4">
    <name type="scientific">Caballeronia arvi</name>
    <dbReference type="NCBI Taxonomy" id="1777135"/>
    <lineage>
        <taxon>Bacteria</taxon>
        <taxon>Pseudomonadati</taxon>
        <taxon>Pseudomonadota</taxon>
        <taxon>Betaproteobacteria</taxon>
        <taxon>Burkholderiales</taxon>
        <taxon>Burkholderiaceae</taxon>
        <taxon>Caballeronia</taxon>
    </lineage>
</organism>
<dbReference type="RefSeq" id="WP_061149722.1">
    <property type="nucleotide sequence ID" value="NZ_FCOM02000030.1"/>
</dbReference>
<dbReference type="AlphaFoldDB" id="A0A158KCN5"/>
<dbReference type="EMBL" id="FCOM02000030">
    <property type="protein sequence ID" value="SAL78805.1"/>
    <property type="molecule type" value="Genomic_DNA"/>
</dbReference>
<sequence length="164" mass="18381">MAWRHKNRWFRRWLMVITFWFVPVLIIAVNEVRVEMAYNKADLQKSLSNWEMTDAQREAGAVARCHGTPDEARAAGCPEDVLAATEIKHQEAQNEYAHRKATLADYLWHAFVGYWIVPAAFLLVLGMLIGGVRRALRRSPAGASTASSPAPSSPPTKVKTTTHP</sequence>
<evidence type="ECO:0000313" key="4">
    <source>
        <dbReference type="Proteomes" id="UP000055019"/>
    </source>
</evidence>
<dbReference type="OrthoDB" id="9002313at2"/>
<keyword evidence="2" id="KW-0472">Membrane</keyword>